<reference evidence="1 2" key="1">
    <citation type="submission" date="2018-06" db="EMBL/GenBank/DDBJ databases">
        <authorList>
            <consortium name="Pathogen Informatics"/>
            <person name="Doyle S."/>
        </authorList>
    </citation>
    <scope>NUCLEOTIDE SEQUENCE [LARGE SCALE GENOMIC DNA]</scope>
    <source>
        <strain evidence="1 2">NCTC10308</strain>
    </source>
</reference>
<dbReference type="EMBL" id="UFRV01000006">
    <property type="protein sequence ID" value="SUT98861.1"/>
    <property type="molecule type" value="Genomic_DNA"/>
</dbReference>
<sequence>MLFSVFYVGDSCQGWGREFESRFPLQIQKALIEILGLFYLTILQIHLHSDSKKGTVHIVAQYLFINYTFTV</sequence>
<dbReference type="Proteomes" id="UP000254227">
    <property type="component" value="Unassembled WGS sequence"/>
</dbReference>
<accession>A0A380U9I8</accession>
<gene>
    <name evidence="1" type="ORF">NCTC10308_03012</name>
</gene>
<organism evidence="1 2">
    <name type="scientific">Acinetobacter johnsonii</name>
    <dbReference type="NCBI Taxonomy" id="40214"/>
    <lineage>
        <taxon>Bacteria</taxon>
        <taxon>Pseudomonadati</taxon>
        <taxon>Pseudomonadota</taxon>
        <taxon>Gammaproteobacteria</taxon>
        <taxon>Moraxellales</taxon>
        <taxon>Moraxellaceae</taxon>
        <taxon>Acinetobacter</taxon>
    </lineage>
</organism>
<name>A0A380U9I8_ACIJO</name>
<protein>
    <submittedName>
        <fullName evidence="1">Uncharacterized protein</fullName>
    </submittedName>
</protein>
<dbReference type="AlphaFoldDB" id="A0A380U9I8"/>
<proteinExistence type="predicted"/>
<evidence type="ECO:0000313" key="2">
    <source>
        <dbReference type="Proteomes" id="UP000254227"/>
    </source>
</evidence>
<evidence type="ECO:0000313" key="1">
    <source>
        <dbReference type="EMBL" id="SUT98861.1"/>
    </source>
</evidence>